<comment type="caution">
    <text evidence="1">The sequence shown here is derived from an EMBL/GenBank/DDBJ whole genome shotgun (WGS) entry which is preliminary data.</text>
</comment>
<protein>
    <submittedName>
        <fullName evidence="1">Uncharacterized protein</fullName>
    </submittedName>
</protein>
<evidence type="ECO:0000313" key="2">
    <source>
        <dbReference type="Proteomes" id="UP000024329"/>
    </source>
</evidence>
<dbReference type="AlphaFoldDB" id="A0A031JTQ8"/>
<dbReference type="EMBL" id="JFYZ01000013">
    <property type="protein sequence ID" value="EZP81166.1"/>
    <property type="molecule type" value="Genomic_DNA"/>
</dbReference>
<evidence type="ECO:0000313" key="1">
    <source>
        <dbReference type="EMBL" id="EZP81166.1"/>
    </source>
</evidence>
<name>A0A031JTQ8_9SPHN</name>
<proteinExistence type="predicted"/>
<sequence>MFHMHNSPMLKRLMLAAAWLGTQAFHSIISNNP</sequence>
<dbReference type="Proteomes" id="UP000024329">
    <property type="component" value="Unassembled WGS sequence"/>
</dbReference>
<accession>A0A031JTQ8</accession>
<gene>
    <name evidence="1" type="ORF">BV97_02827</name>
</gene>
<organism evidence="1 2">
    <name type="scientific">Novosphingobium resinovorum</name>
    <dbReference type="NCBI Taxonomy" id="158500"/>
    <lineage>
        <taxon>Bacteria</taxon>
        <taxon>Pseudomonadati</taxon>
        <taxon>Pseudomonadota</taxon>
        <taxon>Alphaproteobacteria</taxon>
        <taxon>Sphingomonadales</taxon>
        <taxon>Sphingomonadaceae</taxon>
        <taxon>Novosphingobium</taxon>
    </lineage>
</organism>
<reference evidence="1 2" key="1">
    <citation type="submission" date="2014-03" db="EMBL/GenBank/DDBJ databases">
        <title>Whole genome sequence of Novosphingobium resinovorum KF1.</title>
        <authorList>
            <person name="Gan H.M."/>
            <person name="Gan H.Y."/>
            <person name="Chew T.H."/>
            <person name="Savka M.A."/>
        </authorList>
    </citation>
    <scope>NUCLEOTIDE SEQUENCE [LARGE SCALE GENOMIC DNA]</scope>
    <source>
        <strain evidence="1 2">KF1</strain>
    </source>
</reference>